<organism evidence="2 3">
    <name type="scientific">Providencia alcalifaciens 205/92</name>
    <dbReference type="NCBI Taxonomy" id="1256988"/>
    <lineage>
        <taxon>Bacteria</taxon>
        <taxon>Pseudomonadati</taxon>
        <taxon>Pseudomonadota</taxon>
        <taxon>Gammaproteobacteria</taxon>
        <taxon>Enterobacterales</taxon>
        <taxon>Morganellaceae</taxon>
        <taxon>Providencia</taxon>
    </lineage>
</organism>
<dbReference type="EMBL" id="JALD01000034">
    <property type="protein sequence ID" value="EUD11767.1"/>
    <property type="molecule type" value="Genomic_DNA"/>
</dbReference>
<dbReference type="Proteomes" id="UP000022311">
    <property type="component" value="Unassembled WGS sequence"/>
</dbReference>
<keyword evidence="1" id="KW-0472">Membrane</keyword>
<evidence type="ECO:0000313" key="3">
    <source>
        <dbReference type="Proteomes" id="UP000022311"/>
    </source>
</evidence>
<name>A0AAV3M844_9GAMM</name>
<evidence type="ECO:0000313" key="2">
    <source>
        <dbReference type="EMBL" id="EUD11767.1"/>
    </source>
</evidence>
<protein>
    <submittedName>
        <fullName evidence="2">Uncharacterized protein</fullName>
    </submittedName>
</protein>
<evidence type="ECO:0000256" key="1">
    <source>
        <dbReference type="SAM" id="Phobius"/>
    </source>
</evidence>
<sequence>MISYLCLLAFYSYFLFLFLLLDKKMNNSAIELVKAKQLIESV</sequence>
<gene>
    <name evidence="2" type="ORF">HMPREF1563_3612</name>
</gene>
<proteinExistence type="predicted"/>
<feature type="transmembrane region" description="Helical" evidence="1">
    <location>
        <begin position="5"/>
        <end position="21"/>
    </location>
</feature>
<accession>A0AAV3M844</accession>
<keyword evidence="1" id="KW-0812">Transmembrane</keyword>
<dbReference type="AlphaFoldDB" id="A0AAV3M844"/>
<feature type="non-terminal residue" evidence="2">
    <location>
        <position position="42"/>
    </location>
</feature>
<keyword evidence="1" id="KW-1133">Transmembrane helix</keyword>
<comment type="caution">
    <text evidence="2">The sequence shown here is derived from an EMBL/GenBank/DDBJ whole genome shotgun (WGS) entry which is preliminary data.</text>
</comment>
<reference evidence="2 3" key="1">
    <citation type="submission" date="2014-01" db="EMBL/GenBank/DDBJ databases">
        <authorList>
            <person name="Durkin A.S."/>
            <person name="McCorrison J."/>
            <person name="Torralba M."/>
            <person name="Gillis M."/>
            <person name="Haft D.H."/>
            <person name="Methe B."/>
            <person name="Sutton G."/>
            <person name="Nelson K.E."/>
        </authorList>
    </citation>
    <scope>NUCLEOTIDE SEQUENCE [LARGE SCALE GENOMIC DNA]</scope>
    <source>
        <strain evidence="2 3">205/92</strain>
    </source>
</reference>